<dbReference type="InterPro" id="IPR009061">
    <property type="entry name" value="DNA-bd_dom_put_sf"/>
</dbReference>
<dbReference type="InterPro" id="IPR036388">
    <property type="entry name" value="WH-like_DNA-bd_sf"/>
</dbReference>
<dbReference type="Proteomes" id="UP000434580">
    <property type="component" value="Unassembled WGS sequence"/>
</dbReference>
<dbReference type="SUPFAM" id="SSF53098">
    <property type="entry name" value="Ribonuclease H-like"/>
    <property type="match status" value="1"/>
</dbReference>
<feature type="domain" description="HTH Mu-type" evidence="2">
    <location>
        <begin position="1"/>
        <end position="67"/>
    </location>
</feature>
<name>A0A5S9Q2Q7_9GAMM</name>
<dbReference type="InterPro" id="IPR036397">
    <property type="entry name" value="RNaseH_sf"/>
</dbReference>
<dbReference type="InterPro" id="IPR012337">
    <property type="entry name" value="RNaseH-like_sf"/>
</dbReference>
<evidence type="ECO:0000313" key="4">
    <source>
        <dbReference type="Proteomes" id="UP000434580"/>
    </source>
</evidence>
<accession>A0A5S9Q2Q7</accession>
<dbReference type="PROSITE" id="PS50994">
    <property type="entry name" value="INTEGRASE"/>
    <property type="match status" value="1"/>
</dbReference>
<dbReference type="SUPFAM" id="SSF46955">
    <property type="entry name" value="Putative DNA-binding domain"/>
    <property type="match status" value="1"/>
</dbReference>
<organism evidence="3 4">
    <name type="scientific">BD1-7 clade bacterium</name>
    <dbReference type="NCBI Taxonomy" id="2029982"/>
    <lineage>
        <taxon>Bacteria</taxon>
        <taxon>Pseudomonadati</taxon>
        <taxon>Pseudomonadota</taxon>
        <taxon>Gammaproteobacteria</taxon>
        <taxon>Cellvibrionales</taxon>
        <taxon>Spongiibacteraceae</taxon>
        <taxon>BD1-7 clade</taxon>
    </lineage>
</organism>
<sequence>MKEWFSAKELVAFDGLPGTVRAVQIKAKTENWQSRPRTGRGGGNEYHINSLPSAAQRAIRISQAKQAAAKARSTTTGQALHQQDSARQLHREESLARYQKLRPAQKKSIDAKLALLDAAAEFHQASGLSKTAAYIEFSTLYTRDEIRVEPWVREAVPTCSKPNLFRWQKKLNDSGIDALAGDTGKGRRGSGAIDTQSDLKEYILGMIVDKPHIKMVTLNKAIRAEFAGTTTQLVSVATLERWVNRWKEANRPLYTSLVNPDEWKNKYMDAQGSASEDVIALNQRWEFDSTPADLMLTDGRHSLLGAIDVWSRRLILIVMPTSDSKGVAKVIRKAILEWGVPETAKTDNGADYKSRWIKHVIKALDVEQEFCPPFQGWKKPHIERSFRTFSHDLVELLSGYIGHNVSERQAIEARKSFSDRLFKKDQVIDVELSSTDLQQFCNDWLEHEYHTRRHDSLGCSPNDKAASYTGHIRTVSNERLLDVLLSEPAGTRTITKKGIKLNGGEYVHPELAAHTSEQVHVFFDEADMGQIYVHDLNGTFLCTAEDPSITGVSRTEVAQKAKAIQKEAIEEERRRLKSAARKVTKRDVAQQILNHRASEEREKKVRHFPRPGREHTSAGLDAAQAALDALDAKSANTMQPVDPSTDKALAEINALIEADTDKAPSKATVIKPQFNRELAVPDGYEERYAFWLEVGNRIDAGTATDSEQKWHGVYKKSSHYQTAKTMYHMCHETAQKA</sequence>
<dbReference type="InterPro" id="IPR009004">
    <property type="entry name" value="Transposase_Mu_C"/>
</dbReference>
<evidence type="ECO:0000259" key="1">
    <source>
        <dbReference type="PROSITE" id="PS50994"/>
    </source>
</evidence>
<reference evidence="3 4" key="1">
    <citation type="submission" date="2019-11" db="EMBL/GenBank/DDBJ databases">
        <authorList>
            <person name="Holert J."/>
        </authorList>
    </citation>
    <scope>NUCLEOTIDE SEQUENCE [LARGE SCALE GENOMIC DNA]</scope>
    <source>
        <strain evidence="3">BC5_2</strain>
    </source>
</reference>
<gene>
    <name evidence="3" type="ORF">DPBNPPHM_01488</name>
</gene>
<dbReference type="Pfam" id="PF02316">
    <property type="entry name" value="HTH_Tnp_Mu_1"/>
    <property type="match status" value="1"/>
</dbReference>
<evidence type="ECO:0000259" key="2">
    <source>
        <dbReference type="PROSITE" id="PS51702"/>
    </source>
</evidence>
<proteinExistence type="predicted"/>
<dbReference type="InterPro" id="IPR003314">
    <property type="entry name" value="Mu-type_HTH"/>
</dbReference>
<dbReference type="Gene3D" id="1.10.10.10">
    <property type="entry name" value="Winged helix-like DNA-binding domain superfamily/Winged helix DNA-binding domain"/>
    <property type="match status" value="1"/>
</dbReference>
<evidence type="ECO:0000313" key="3">
    <source>
        <dbReference type="EMBL" id="CAA0111477.1"/>
    </source>
</evidence>
<dbReference type="SUPFAM" id="SSF50610">
    <property type="entry name" value="mu transposase, C-terminal domain"/>
    <property type="match status" value="1"/>
</dbReference>
<dbReference type="InterPro" id="IPR001584">
    <property type="entry name" value="Integrase_cat-core"/>
</dbReference>
<protein>
    <recommendedName>
        <fullName evidence="5">Integrase catalytic domain-containing protein</fullName>
    </recommendedName>
</protein>
<dbReference type="Pfam" id="PF00665">
    <property type="entry name" value="rve"/>
    <property type="match status" value="1"/>
</dbReference>
<dbReference type="PROSITE" id="PS51702">
    <property type="entry name" value="HTH_MU"/>
    <property type="match status" value="1"/>
</dbReference>
<feature type="domain" description="Integrase catalytic" evidence="1">
    <location>
        <begin position="271"/>
        <end position="469"/>
    </location>
</feature>
<dbReference type="Pfam" id="PF09299">
    <property type="entry name" value="Mu-transpos_C"/>
    <property type="match status" value="1"/>
</dbReference>
<dbReference type="AlphaFoldDB" id="A0A5S9Q2Q7"/>
<dbReference type="OrthoDB" id="501284at2"/>
<dbReference type="EMBL" id="CACSII010000016">
    <property type="protein sequence ID" value="CAA0111477.1"/>
    <property type="molecule type" value="Genomic_DNA"/>
</dbReference>
<dbReference type="Gene3D" id="2.30.30.130">
    <property type="entry name" value="Transposase, Mu, C-terminal"/>
    <property type="match status" value="1"/>
</dbReference>
<dbReference type="GO" id="GO:0015074">
    <property type="term" value="P:DNA integration"/>
    <property type="evidence" value="ECO:0007669"/>
    <property type="project" value="InterPro"/>
</dbReference>
<dbReference type="Gene3D" id="3.30.420.10">
    <property type="entry name" value="Ribonuclease H-like superfamily/Ribonuclease H"/>
    <property type="match status" value="1"/>
</dbReference>
<evidence type="ECO:0008006" key="5">
    <source>
        <dbReference type="Google" id="ProtNLM"/>
    </source>
</evidence>
<dbReference type="InterPro" id="IPR015378">
    <property type="entry name" value="Transposase-like_Mu_C"/>
</dbReference>
<dbReference type="GO" id="GO:0003677">
    <property type="term" value="F:DNA binding"/>
    <property type="evidence" value="ECO:0007669"/>
    <property type="project" value="InterPro"/>
</dbReference>